<dbReference type="GO" id="GO:0016810">
    <property type="term" value="F:hydrolase activity, acting on carbon-nitrogen (but not peptide) bonds"/>
    <property type="evidence" value="ECO:0007669"/>
    <property type="project" value="InterPro"/>
</dbReference>
<dbReference type="STRING" id="224999.GCA_001485475_01284"/>
<dbReference type="InterPro" id="IPR011059">
    <property type="entry name" value="Metal-dep_hydrolase_composite"/>
</dbReference>
<accession>A0A0U9HEN6</accession>
<proteinExistence type="predicted"/>
<dbReference type="Proteomes" id="UP000062160">
    <property type="component" value="Unassembled WGS sequence"/>
</dbReference>
<evidence type="ECO:0000256" key="1">
    <source>
        <dbReference type="SAM" id="Coils"/>
    </source>
</evidence>
<evidence type="ECO:0000313" key="3">
    <source>
        <dbReference type="Proteomes" id="UP000062160"/>
    </source>
</evidence>
<feature type="coiled-coil region" evidence="1">
    <location>
        <begin position="38"/>
        <end position="76"/>
    </location>
</feature>
<dbReference type="EMBL" id="DF977001">
    <property type="protein sequence ID" value="GAQ25269.1"/>
    <property type="molecule type" value="Genomic_DNA"/>
</dbReference>
<organism evidence="2">
    <name type="scientific">Tepidanaerobacter syntrophicus</name>
    <dbReference type="NCBI Taxonomy" id="224999"/>
    <lineage>
        <taxon>Bacteria</taxon>
        <taxon>Bacillati</taxon>
        <taxon>Bacillota</taxon>
        <taxon>Clostridia</taxon>
        <taxon>Thermosediminibacterales</taxon>
        <taxon>Tepidanaerobacteraceae</taxon>
        <taxon>Tepidanaerobacter</taxon>
    </lineage>
</organism>
<dbReference type="AlphaFoldDB" id="A0A0U9HEN6"/>
<dbReference type="Gene3D" id="2.30.40.10">
    <property type="entry name" value="Urease, subunit C, domain 1"/>
    <property type="match status" value="1"/>
</dbReference>
<sequence length="79" mass="9083">MEPIRNIVQNFVYATNSSEVTTSIINGEVVMEDRCLINVNEQEIIEQANETAKNVMKRAREKIISKETEIVQIMQESKI</sequence>
<dbReference type="SUPFAM" id="SSF51338">
    <property type="entry name" value="Composite domain of metallo-dependent hydrolases"/>
    <property type="match status" value="1"/>
</dbReference>
<keyword evidence="3" id="KW-1185">Reference proteome</keyword>
<name>A0A0U9HEN6_9FIRM</name>
<reference evidence="2" key="1">
    <citation type="journal article" date="2016" name="Genome Announc.">
        <title>Draft Genome Sequence of the Syntrophic Lactate-Degrading Bacterium Tepidanaerobacter syntrophicus JLT.</title>
        <authorList>
            <person name="Matsuura N."/>
            <person name="Ohashi A."/>
            <person name="Tourlousse D.M."/>
            <person name="Sekiguchi Y."/>
        </authorList>
    </citation>
    <scope>NUCLEOTIDE SEQUENCE [LARGE SCALE GENOMIC DNA]</scope>
    <source>
        <strain evidence="2">JL</strain>
    </source>
</reference>
<gene>
    <name evidence="2" type="ORF">TSYNT_7288</name>
</gene>
<keyword evidence="1" id="KW-0175">Coiled coil</keyword>
<protein>
    <submittedName>
        <fullName evidence="2">Uncharacterized protein</fullName>
    </submittedName>
</protein>
<evidence type="ECO:0000313" key="2">
    <source>
        <dbReference type="EMBL" id="GAQ25269.1"/>
    </source>
</evidence>